<gene>
    <name evidence="1" type="ORF">XIS1_1680012</name>
</gene>
<proteinExistence type="predicted"/>
<dbReference type="EMBL" id="FTLG01000077">
    <property type="protein sequence ID" value="SIP72775.1"/>
    <property type="molecule type" value="Genomic_DNA"/>
</dbReference>
<dbReference type="Proteomes" id="UP000196435">
    <property type="component" value="Unassembled WGS sequence"/>
</dbReference>
<protein>
    <submittedName>
        <fullName evidence="1">Uncharacterized protein</fullName>
    </submittedName>
</protein>
<evidence type="ECO:0000313" key="1">
    <source>
        <dbReference type="EMBL" id="SIP72775.1"/>
    </source>
</evidence>
<dbReference type="AlphaFoldDB" id="A0A1N6MV80"/>
<name>A0A1N6MV80_9GAMM</name>
<evidence type="ECO:0000313" key="2">
    <source>
        <dbReference type="Proteomes" id="UP000196435"/>
    </source>
</evidence>
<sequence>MLKILPIEELGQSVISNLNR</sequence>
<accession>A0A1N6MV80</accession>
<reference evidence="2" key="1">
    <citation type="submission" date="2016-12" db="EMBL/GenBank/DDBJ databases">
        <authorList>
            <person name="Gaudriault S."/>
        </authorList>
    </citation>
    <scope>NUCLEOTIDE SEQUENCE [LARGE SCALE GENOMIC DNA]</scope>
    <source>
        <strain evidence="2">HGB1681 (deposited as PTA-6826 in the American Type Culture Collection)</strain>
    </source>
</reference>
<organism evidence="1 2">
    <name type="scientific">Xenorhabdus innexi</name>
    <dbReference type="NCBI Taxonomy" id="290109"/>
    <lineage>
        <taxon>Bacteria</taxon>
        <taxon>Pseudomonadati</taxon>
        <taxon>Pseudomonadota</taxon>
        <taxon>Gammaproteobacteria</taxon>
        <taxon>Enterobacterales</taxon>
        <taxon>Morganellaceae</taxon>
        <taxon>Xenorhabdus</taxon>
    </lineage>
</organism>